<accession>A0A0V1HRM9</accession>
<dbReference type="STRING" id="268475.A0A0V1HRM9"/>
<evidence type="ECO:0000313" key="2">
    <source>
        <dbReference type="Proteomes" id="UP000055024"/>
    </source>
</evidence>
<dbReference type="OrthoDB" id="5938148at2759"/>
<reference evidence="1 2" key="1">
    <citation type="submission" date="2015-01" db="EMBL/GenBank/DDBJ databases">
        <title>Evolution of Trichinella species and genotypes.</title>
        <authorList>
            <person name="Korhonen P.K."/>
            <person name="Edoardo P."/>
            <person name="Giuseppe L.R."/>
            <person name="Gasser R.B."/>
        </authorList>
    </citation>
    <scope>NUCLEOTIDE SEQUENCE [LARGE SCALE GENOMIC DNA]</scope>
    <source>
        <strain evidence="1">ISS1029</strain>
    </source>
</reference>
<proteinExistence type="predicted"/>
<evidence type="ECO:0000313" key="1">
    <source>
        <dbReference type="EMBL" id="KRZ13443.1"/>
    </source>
</evidence>
<dbReference type="AlphaFoldDB" id="A0A0V1HRM9"/>
<dbReference type="InterPro" id="IPR052958">
    <property type="entry name" value="IFN-induced_PKR_regulator"/>
</dbReference>
<dbReference type="Proteomes" id="UP000055024">
    <property type="component" value="Unassembled WGS sequence"/>
</dbReference>
<organism evidence="1 2">
    <name type="scientific">Trichinella zimbabwensis</name>
    <dbReference type="NCBI Taxonomy" id="268475"/>
    <lineage>
        <taxon>Eukaryota</taxon>
        <taxon>Metazoa</taxon>
        <taxon>Ecdysozoa</taxon>
        <taxon>Nematoda</taxon>
        <taxon>Enoplea</taxon>
        <taxon>Dorylaimia</taxon>
        <taxon>Trichinellida</taxon>
        <taxon>Trichinellidae</taxon>
        <taxon>Trichinella</taxon>
    </lineage>
</organism>
<protein>
    <submittedName>
        <fullName evidence="1">Uncharacterized protein</fullName>
    </submittedName>
</protein>
<keyword evidence="2" id="KW-1185">Reference proteome</keyword>
<dbReference type="PANTHER" id="PTHR46289">
    <property type="entry name" value="52 KDA REPRESSOR OF THE INHIBITOR OF THE PROTEIN KINASE-LIKE PROTEIN-RELATED"/>
    <property type="match status" value="1"/>
</dbReference>
<dbReference type="EMBL" id="JYDP01000032">
    <property type="protein sequence ID" value="KRZ13443.1"/>
    <property type="molecule type" value="Genomic_DNA"/>
</dbReference>
<dbReference type="PANTHER" id="PTHR46289:SF14">
    <property type="entry name" value="DUF4371 DOMAIN-CONTAINING PROTEIN"/>
    <property type="match status" value="1"/>
</dbReference>
<gene>
    <name evidence="1" type="ORF">T11_15697</name>
</gene>
<name>A0A0V1HRM9_9BILA</name>
<comment type="caution">
    <text evidence="1">The sequence shown here is derived from an EMBL/GenBank/DDBJ whole genome shotgun (WGS) entry which is preliminary data.</text>
</comment>
<sequence>MQPSLMRKASFIDNVSQNSQISTGDDTTRYRCSPNAVAYMRIHSHRKMHRLFTTLWPNSNTAMNEFAIIQRLVAIAEDKKGLQKSHCLNLTINKSSEVQAIRNSFGVIREVDVFFMWFFKRSTALKTFIEKQIAESTLKNQKYSHLKMLYEIRWVEQHNAVLTFFNLYRPLVETLQHITSGRTAALPLKQCSYELHFIISLAVLTKVLSLTLPLSKNLQDSRLDLLQYCDEGDLIFLPRNISRQMNRSNFPKENRQYYRLRFYDKFLQHRNNAMRLSALIPRFLDQYDLSPLKHLMATHLRYIDDQSEAH</sequence>